<evidence type="ECO:0000313" key="4">
    <source>
        <dbReference type="Proteomes" id="UP001497522"/>
    </source>
</evidence>
<gene>
    <name evidence="3" type="ORF">CSSPJE1EN2_LOCUS21811</name>
</gene>
<evidence type="ECO:0000313" key="3">
    <source>
        <dbReference type="EMBL" id="CAK9880388.1"/>
    </source>
</evidence>
<dbReference type="EMBL" id="OZ023708">
    <property type="protein sequence ID" value="CAK9880388.1"/>
    <property type="molecule type" value="Genomic_DNA"/>
</dbReference>
<feature type="domain" description="DUF7653" evidence="2">
    <location>
        <begin position="354"/>
        <end position="462"/>
    </location>
</feature>
<proteinExistence type="predicted"/>
<keyword evidence="1" id="KW-0175">Coiled coil</keyword>
<keyword evidence="4" id="KW-1185">Reference proteome</keyword>
<dbReference type="Gene3D" id="1.10.287.1490">
    <property type="match status" value="1"/>
</dbReference>
<dbReference type="PANTHER" id="PTHR47491:SF5">
    <property type="entry name" value="CAP-GLY DOMAIN LINKER"/>
    <property type="match status" value="1"/>
</dbReference>
<feature type="coiled-coil region" evidence="1">
    <location>
        <begin position="242"/>
        <end position="311"/>
    </location>
</feature>
<dbReference type="PANTHER" id="PTHR47491">
    <property type="entry name" value="CAP-GLY DOMAIN LINKER"/>
    <property type="match status" value="1"/>
</dbReference>
<evidence type="ECO:0000256" key="1">
    <source>
        <dbReference type="SAM" id="Coils"/>
    </source>
</evidence>
<dbReference type="Proteomes" id="UP001497522">
    <property type="component" value="Chromosome 7"/>
</dbReference>
<evidence type="ECO:0000259" key="2">
    <source>
        <dbReference type="Pfam" id="PF24670"/>
    </source>
</evidence>
<feature type="coiled-coil region" evidence="1">
    <location>
        <begin position="359"/>
        <end position="429"/>
    </location>
</feature>
<reference evidence="3" key="1">
    <citation type="submission" date="2024-03" db="EMBL/GenBank/DDBJ databases">
        <authorList>
            <consortium name="ELIXIR-Norway"/>
            <consortium name="Elixir Norway"/>
        </authorList>
    </citation>
    <scope>NUCLEOTIDE SEQUENCE</scope>
</reference>
<organism evidence="3 4">
    <name type="scientific">Sphagnum jensenii</name>
    <dbReference type="NCBI Taxonomy" id="128206"/>
    <lineage>
        <taxon>Eukaryota</taxon>
        <taxon>Viridiplantae</taxon>
        <taxon>Streptophyta</taxon>
        <taxon>Embryophyta</taxon>
        <taxon>Bryophyta</taxon>
        <taxon>Sphagnophytina</taxon>
        <taxon>Sphagnopsida</taxon>
        <taxon>Sphagnales</taxon>
        <taxon>Sphagnaceae</taxon>
        <taxon>Sphagnum</taxon>
    </lineage>
</organism>
<sequence>MRNNNGEEDDDDDGVVVVEATGNLDEIVVLKALDAGVGIAMKKKKKVVAMAEQALFPLGSCREVNHQKSSVQQQQQQMGGGKNSALIKKLAMADETRRRVVAGATAPAPAPVTEFSSDRRRRVLWKEEENVQDSSFLGTEDLEKGRVMMEEEAAARREQAGRHSNNNIIILPEHCNDLTLTVNAEEEDRSSVGNQKVEAKGKTDDCSSLLRDRVWVLEEENGKLHKERAAMTLKETVLRYKVSEFESQMEGHRKRVDRAEKIIMELRHEVVRSNTQARQAEWELEELRKACTEKERENQDLQNMVGRLQKLCVDHEKSIHGLRQGLKDGMDGNKEGRMTRLQRELHRLSGAEMSLRTELEASRSENATLRRDINGLLDRLSSEESHSTAYVKKLEQDLRAEIDRGHAQVAEMQDENNLLLAKLKLVMRERQDTREASRVSKARFAGIEEEKRSLQEEVAKGRDVLQARERDLQELEEQLALLTKKNQMFQAACTLRDKAAAATNGCTTVKEKEKETQEAQQIDSEMWQSLQAAAQQLSSMNERLEALMDKLSERDAQLQEARAESARKDEMIHGLEQSLSNLARTVDSQSARLMRHTKQNEDLINVMQLQVKQIEDLQVQIAAAVDRKNKAEKHLEQLNEQMEGWQQEIQSQDLNCHLLREKVETLEAKLQKCHTQITLLLQNRDELCSEKEFLQQSLSDTTHRIAKLEQQLTEKEEAIKVLEASLEKNLEQVAKVNEEICRVSKERNEMQQEAEAMSREALRTSVEVEMLQRRVQQLDEDLLIRDGQIAILRCSMEEN</sequence>
<feature type="coiled-coil region" evidence="1">
    <location>
        <begin position="530"/>
        <end position="564"/>
    </location>
</feature>
<accession>A0ABP1BWV0</accession>
<feature type="coiled-coil region" evidence="1">
    <location>
        <begin position="458"/>
        <end position="492"/>
    </location>
</feature>
<feature type="coiled-coil region" evidence="1">
    <location>
        <begin position="614"/>
        <end position="739"/>
    </location>
</feature>
<name>A0ABP1BWV0_9BRYO</name>
<dbReference type="Pfam" id="PF24670">
    <property type="entry name" value="DUF7653"/>
    <property type="match status" value="1"/>
</dbReference>
<protein>
    <recommendedName>
        <fullName evidence="2">DUF7653 domain-containing protein</fullName>
    </recommendedName>
</protein>
<dbReference type="InterPro" id="IPR056070">
    <property type="entry name" value="DUF7653"/>
</dbReference>